<evidence type="ECO:0000256" key="1">
    <source>
        <dbReference type="SAM" id="MobiDB-lite"/>
    </source>
</evidence>
<keyword evidence="3" id="KW-1185">Reference proteome</keyword>
<feature type="region of interest" description="Disordered" evidence="1">
    <location>
        <begin position="250"/>
        <end position="269"/>
    </location>
</feature>
<feature type="region of interest" description="Disordered" evidence="1">
    <location>
        <begin position="648"/>
        <end position="760"/>
    </location>
</feature>
<dbReference type="Proteomes" id="UP001388673">
    <property type="component" value="Unassembled WGS sequence"/>
</dbReference>
<feature type="region of interest" description="Disordered" evidence="1">
    <location>
        <begin position="187"/>
        <end position="206"/>
    </location>
</feature>
<sequence>MSSDTSSPTIQPPPELPPPPTYVPSQPQILVIPLPDSASFFWGRTVQGEVYVKGLGEGRGKKIGVVKSLSIQLYLTNHLPDHPSIPLHIFPQQTLYPPQRNSNVSSSTPAPVDSTIPFPTSHRFSFPLPPSLELPSSSSSEIINHPLPGTLNLTAYDKGDVRWGLRVELVLPSGQKVVEDQRIEGTPQDVRHGDVSPSMGGGCDVDEEERTEVEEKVEKGGGVARLLVDQATPRLGDLLRLGVEIKPQERKKTGVAGLSSQPDPAETLRPLRRVRVELFRRVAIHSDHRQSVTTPSSSSMPTSSSPGNGPDSHSSTEHLTLLHASGKSLRYPGSGRNHPPVRVLFTVPTAQLGAVAEQTWGEINMTTVYHSVSFFLKVTVGFGTEAGRDWILQREIVIRPRLWREPTEIVIERGMEPALGAGVDRREVVAVGTGVNDGPGSPAMETYRSDEEMAREAYRQKGRDVVGGTGTFRVGEGIGRADDLPPPFDGPGTSEAGAGPSASGSGLPTFLESEEQMRAGEAPLPTEFVRSERLVPVTFDGEVDGVEDDFDRATWVGRRGSLGGELGTWIEYDGYETFSVAPPSMSASFGVGGSMDPPQEGDIEGASVVGGMVARLGMGLDGGRGMEGLELMEHLGLGEGTRVVDLQDDLPPGIDEPSLPALPTFDQSHSPTHQPPYHHHHQAFGPAPTHAHTTTPPAHDPPSFDASQAASAVGGVAASSLRAGGRRPSRHAADETVGVAVVPHGEAPPGYDRGGLPPYS</sequence>
<dbReference type="KEGG" id="kne:92178497"/>
<evidence type="ECO:0000313" key="3">
    <source>
        <dbReference type="Proteomes" id="UP001388673"/>
    </source>
</evidence>
<organism evidence="2 3">
    <name type="scientific">Kwoniella newhampshirensis</name>
    <dbReference type="NCBI Taxonomy" id="1651941"/>
    <lineage>
        <taxon>Eukaryota</taxon>
        <taxon>Fungi</taxon>
        <taxon>Dikarya</taxon>
        <taxon>Basidiomycota</taxon>
        <taxon>Agaricomycotina</taxon>
        <taxon>Tremellomycetes</taxon>
        <taxon>Tremellales</taxon>
        <taxon>Cryptococcaceae</taxon>
        <taxon>Kwoniella</taxon>
    </lineage>
</organism>
<comment type="caution">
    <text evidence="2">The sequence shown here is derived from an EMBL/GenBank/DDBJ whole genome shotgun (WGS) entry which is preliminary data.</text>
</comment>
<feature type="region of interest" description="Disordered" evidence="1">
    <location>
        <begin position="286"/>
        <end position="317"/>
    </location>
</feature>
<feature type="compositionally biased region" description="Low complexity" evidence="1">
    <location>
        <begin position="291"/>
        <end position="306"/>
    </location>
</feature>
<gene>
    <name evidence="2" type="ORF">IAR55_001238</name>
</gene>
<dbReference type="RefSeq" id="XP_066805566.1">
    <property type="nucleotide sequence ID" value="XM_066944365.1"/>
</dbReference>
<feature type="compositionally biased region" description="Low complexity" evidence="1">
    <location>
        <begin position="490"/>
        <end position="508"/>
    </location>
</feature>
<evidence type="ECO:0000313" key="2">
    <source>
        <dbReference type="EMBL" id="KAK8866087.1"/>
    </source>
</evidence>
<name>A0AAW0Z556_9TREE</name>
<feature type="region of interest" description="Disordered" evidence="1">
    <location>
        <begin position="472"/>
        <end position="508"/>
    </location>
</feature>
<dbReference type="EMBL" id="JBCAWK010000002">
    <property type="protein sequence ID" value="KAK8866087.1"/>
    <property type="molecule type" value="Genomic_DNA"/>
</dbReference>
<accession>A0AAW0Z556</accession>
<evidence type="ECO:0008006" key="4">
    <source>
        <dbReference type="Google" id="ProtNLM"/>
    </source>
</evidence>
<dbReference type="AlphaFoldDB" id="A0AAW0Z556"/>
<protein>
    <recommendedName>
        <fullName evidence="4">Arrestin C-terminal-like domain-containing protein</fullName>
    </recommendedName>
</protein>
<feature type="compositionally biased region" description="Low complexity" evidence="1">
    <location>
        <begin position="686"/>
        <end position="697"/>
    </location>
</feature>
<feature type="compositionally biased region" description="Low complexity" evidence="1">
    <location>
        <begin position="706"/>
        <end position="723"/>
    </location>
</feature>
<feature type="region of interest" description="Disordered" evidence="1">
    <location>
        <begin position="1"/>
        <end position="24"/>
    </location>
</feature>
<feature type="compositionally biased region" description="Pro residues" evidence="1">
    <location>
        <begin position="10"/>
        <end position="22"/>
    </location>
</feature>
<proteinExistence type="predicted"/>
<reference evidence="2 3" key="1">
    <citation type="journal article" date="2024" name="bioRxiv">
        <title>Comparative genomics of Cryptococcus and Kwoniella reveals pathogenesis evolution and contrasting karyotype dynamics via intercentromeric recombination or chromosome fusion.</title>
        <authorList>
            <person name="Coelho M.A."/>
            <person name="David-Palma M."/>
            <person name="Shea T."/>
            <person name="Bowers K."/>
            <person name="McGinley-Smith S."/>
            <person name="Mohammad A.W."/>
            <person name="Gnirke A."/>
            <person name="Yurkov A.M."/>
            <person name="Nowrousian M."/>
            <person name="Sun S."/>
            <person name="Cuomo C.A."/>
            <person name="Heitman J."/>
        </authorList>
    </citation>
    <scope>NUCLEOTIDE SEQUENCE [LARGE SCALE GENOMIC DNA]</scope>
    <source>
        <strain evidence="2 3">CBS 13917</strain>
    </source>
</reference>
<dbReference type="GeneID" id="92178497"/>